<sequence>MKEDLFALIGGRLEKVCTRDVPAYERDPSKTWIGSSPWHLDLKSFTLTHEREHISTAFSVDPSVLFHTQIVELGPRTLEGRRVQTPTATWFEISNHLYHNPHFRFEFCTSPEKLEHFIAASHWLDGCETVVVTPRSNDKGRDVIAENKWTRILHEAKAYNPNRRVKAEQVRALWGVFSRDKDATCAAITTTADFAPGVHDEFHDLLSNELHLFNGEDFAKHINRITTTISAASLSRRLFSEAGGQISCVQGRVLPKRKQLTFEQFKQLRDG</sequence>
<dbReference type="InterPro" id="IPR007560">
    <property type="entry name" value="Restrct_endonuc_IV_Mrr"/>
</dbReference>
<organism evidence="2 3">
    <name type="scientific">Lacipirellula parvula</name>
    <dbReference type="NCBI Taxonomy" id="2650471"/>
    <lineage>
        <taxon>Bacteria</taxon>
        <taxon>Pseudomonadati</taxon>
        <taxon>Planctomycetota</taxon>
        <taxon>Planctomycetia</taxon>
        <taxon>Pirellulales</taxon>
        <taxon>Lacipirellulaceae</taxon>
        <taxon>Lacipirellula</taxon>
    </lineage>
</organism>
<reference evidence="3" key="1">
    <citation type="submission" date="2019-10" db="EMBL/GenBank/DDBJ databases">
        <title>Lacipirellula parvula gen. nov., sp. nov., representing a lineage of planctomycetes widespread in freshwater anoxic habitats, and description of the family Lacipirellulaceae.</title>
        <authorList>
            <person name="Dedysh S.N."/>
            <person name="Kulichevskaya I.S."/>
            <person name="Beletsky A.V."/>
            <person name="Rakitin A.L."/>
            <person name="Mardanov A.V."/>
            <person name="Ivanova A.A."/>
            <person name="Saltykova V.X."/>
            <person name="Rijpstra W.I.C."/>
            <person name="Sinninghe Damste J.S."/>
            <person name="Ravin N.V."/>
        </authorList>
    </citation>
    <scope>NUCLEOTIDE SEQUENCE [LARGE SCALE GENOMIC DNA]</scope>
    <source>
        <strain evidence="3">PX69</strain>
    </source>
</reference>
<accession>A0A5K7XLM2</accession>
<dbReference type="KEGG" id="lpav:PLANPX_5853"/>
<dbReference type="GO" id="GO:0003677">
    <property type="term" value="F:DNA binding"/>
    <property type="evidence" value="ECO:0007669"/>
    <property type="project" value="InterPro"/>
</dbReference>
<evidence type="ECO:0000313" key="3">
    <source>
        <dbReference type="Proteomes" id="UP000326837"/>
    </source>
</evidence>
<dbReference type="InterPro" id="IPR011335">
    <property type="entry name" value="Restrct_endonuc-II-like"/>
</dbReference>
<protein>
    <recommendedName>
        <fullName evidence="1">Restriction endonuclease type IV Mrr domain-containing protein</fullName>
    </recommendedName>
</protein>
<dbReference type="SUPFAM" id="SSF52980">
    <property type="entry name" value="Restriction endonuclease-like"/>
    <property type="match status" value="1"/>
</dbReference>
<dbReference type="InterPro" id="IPR011856">
    <property type="entry name" value="tRNA_endonuc-like_dom_sf"/>
</dbReference>
<dbReference type="AlphaFoldDB" id="A0A5K7XLM2"/>
<dbReference type="RefSeq" id="WP_152101442.1">
    <property type="nucleotide sequence ID" value="NZ_AP021861.1"/>
</dbReference>
<dbReference type="GO" id="GO:0009307">
    <property type="term" value="P:DNA restriction-modification system"/>
    <property type="evidence" value="ECO:0007669"/>
    <property type="project" value="InterPro"/>
</dbReference>
<keyword evidence="3" id="KW-1185">Reference proteome</keyword>
<dbReference type="Gene3D" id="3.40.1350.10">
    <property type="match status" value="1"/>
</dbReference>
<feature type="domain" description="Restriction endonuclease type IV Mrr" evidence="1">
    <location>
        <begin position="110"/>
        <end position="220"/>
    </location>
</feature>
<evidence type="ECO:0000259" key="1">
    <source>
        <dbReference type="Pfam" id="PF04471"/>
    </source>
</evidence>
<dbReference type="Pfam" id="PF04471">
    <property type="entry name" value="Mrr_cat"/>
    <property type="match status" value="1"/>
</dbReference>
<dbReference type="EMBL" id="AP021861">
    <property type="protein sequence ID" value="BBO36241.1"/>
    <property type="molecule type" value="Genomic_DNA"/>
</dbReference>
<name>A0A5K7XLM2_9BACT</name>
<dbReference type="Proteomes" id="UP000326837">
    <property type="component" value="Chromosome"/>
</dbReference>
<evidence type="ECO:0000313" key="2">
    <source>
        <dbReference type="EMBL" id="BBO36241.1"/>
    </source>
</evidence>
<dbReference type="GO" id="GO:0004519">
    <property type="term" value="F:endonuclease activity"/>
    <property type="evidence" value="ECO:0007669"/>
    <property type="project" value="InterPro"/>
</dbReference>
<gene>
    <name evidence="2" type="ORF">PLANPX_5853</name>
</gene>
<proteinExistence type="predicted"/>